<dbReference type="PANTHER" id="PTHR21588">
    <property type="entry name" value="COILED-COIL-HELIX-COILED-COIL-HELIX DOMAIN CONTAINING 6"/>
    <property type="match status" value="1"/>
</dbReference>
<keyword evidence="2" id="KW-0812">Transmembrane</keyword>
<comment type="caution">
    <text evidence="3">The sequence shown here is derived from an EMBL/GenBank/DDBJ whole genome shotgun (WGS) entry which is preliminary data.</text>
</comment>
<sequence>MGATQSQEEPDVVRINRSEVPDEYKTVGVSSDVVRRVNSQSQGDRSNDASKLREELARERQEKMRMREEMARLSELQQRTLNARQIPLDSSDSSSDFEERKRIFDETVERVQSKFFAYHRENVCSNNEKEIMSCLKANPGRILKCAPLADVYEKCITYGSNMRWLYTFFIVLTIILIYFRLLPFRHRRNNGVTKWIITKSSATYDSLRYRNCSLSTCLRSHPCMLDYGSISVYIQPLLEVEYEDGTVLTPVPSREFYSIRSSLEKYSVPDPKEACLVFPGVDFLNLNRFPSIEAAHLVANTISERFSNVLIFTLIGQWKHSFRLILASPVTPRRIYRPRLDISLPPFFGASSSISVQRSLVEHKFVVPLFNVSLSFREESIRVFSDKEDVTILTECFHQRSLVCNLNGDMLDWKHTFQKARFGLIHESMPHFELALYRALESSVIPVIIAPNYVLPFADYVDWHSIALFPSNLSHILDVLNSLDSSKVEIMQVQIQHIFTRFSSLHGIVNMTMRVLESRLLPTKSRSLKQWTGLLEKPFTLPHFESATQLSLLIESDKSRQSQTLQIIRKLVSSRLMSSITVIWRDLQSMPSIDDWKSVIPVEIITGISQIRGLRYVISRSKTDVLLVMPLDLCSLDNKILRKALNVCLQLILSGLCLPCT</sequence>
<feature type="transmembrane region" description="Helical" evidence="2">
    <location>
        <begin position="164"/>
        <end position="182"/>
    </location>
</feature>
<name>A0AAD5WJX2_PARTN</name>
<dbReference type="GO" id="GO:0061617">
    <property type="term" value="C:MICOS complex"/>
    <property type="evidence" value="ECO:0007669"/>
    <property type="project" value="TreeGrafter"/>
</dbReference>
<dbReference type="InterPro" id="IPR052632">
    <property type="entry name" value="MICOS_subunit_Mic19"/>
</dbReference>
<gene>
    <name evidence="3" type="ORF">KIN20_035403</name>
</gene>
<evidence type="ECO:0000313" key="4">
    <source>
        <dbReference type="Proteomes" id="UP001196413"/>
    </source>
</evidence>
<dbReference type="GO" id="GO:0007007">
    <property type="term" value="P:inner mitochondrial membrane organization"/>
    <property type="evidence" value="ECO:0007669"/>
    <property type="project" value="TreeGrafter"/>
</dbReference>
<accession>A0AAD5WJX2</accession>
<dbReference type="PANTHER" id="PTHR21588:SF18">
    <property type="entry name" value="MICOS COMPLEX SUBUNIT MIC19"/>
    <property type="match status" value="1"/>
</dbReference>
<dbReference type="EMBL" id="JAHQIW010007224">
    <property type="protein sequence ID" value="KAJ1373072.1"/>
    <property type="molecule type" value="Genomic_DNA"/>
</dbReference>
<reference evidence="3" key="1">
    <citation type="submission" date="2021-06" db="EMBL/GenBank/DDBJ databases">
        <title>Parelaphostrongylus tenuis whole genome reference sequence.</title>
        <authorList>
            <person name="Garwood T.J."/>
            <person name="Larsen P.A."/>
            <person name="Fountain-Jones N.M."/>
            <person name="Garbe J.R."/>
            <person name="Macchietto M.G."/>
            <person name="Kania S.A."/>
            <person name="Gerhold R.W."/>
            <person name="Richards J.E."/>
            <person name="Wolf T.M."/>
        </authorList>
    </citation>
    <scope>NUCLEOTIDE SEQUENCE</scope>
    <source>
        <strain evidence="3">MNPRO001-30</strain>
        <tissue evidence="3">Meninges</tissue>
    </source>
</reference>
<evidence type="ECO:0000256" key="1">
    <source>
        <dbReference type="SAM" id="MobiDB-lite"/>
    </source>
</evidence>
<keyword evidence="4" id="KW-1185">Reference proteome</keyword>
<evidence type="ECO:0000256" key="2">
    <source>
        <dbReference type="SAM" id="Phobius"/>
    </source>
</evidence>
<dbReference type="Proteomes" id="UP001196413">
    <property type="component" value="Unassembled WGS sequence"/>
</dbReference>
<evidence type="ECO:0008006" key="5">
    <source>
        <dbReference type="Google" id="ProtNLM"/>
    </source>
</evidence>
<keyword evidence="2" id="KW-0472">Membrane</keyword>
<evidence type="ECO:0000313" key="3">
    <source>
        <dbReference type="EMBL" id="KAJ1373072.1"/>
    </source>
</evidence>
<proteinExistence type="predicted"/>
<feature type="region of interest" description="Disordered" evidence="1">
    <location>
        <begin position="24"/>
        <end position="52"/>
    </location>
</feature>
<dbReference type="AlphaFoldDB" id="A0AAD5WJX2"/>
<organism evidence="3 4">
    <name type="scientific">Parelaphostrongylus tenuis</name>
    <name type="common">Meningeal worm</name>
    <dbReference type="NCBI Taxonomy" id="148309"/>
    <lineage>
        <taxon>Eukaryota</taxon>
        <taxon>Metazoa</taxon>
        <taxon>Ecdysozoa</taxon>
        <taxon>Nematoda</taxon>
        <taxon>Chromadorea</taxon>
        <taxon>Rhabditida</taxon>
        <taxon>Rhabditina</taxon>
        <taxon>Rhabditomorpha</taxon>
        <taxon>Strongyloidea</taxon>
        <taxon>Metastrongylidae</taxon>
        <taxon>Parelaphostrongylus</taxon>
    </lineage>
</organism>
<keyword evidence="2" id="KW-1133">Transmembrane helix</keyword>
<protein>
    <recommendedName>
        <fullName evidence="5">Exostosin GT47 domain-containing protein</fullName>
    </recommendedName>
</protein>